<feature type="domain" description="Pyridoxine 5'-phosphate oxidase dimerisation C-terminal" evidence="9">
    <location>
        <begin position="190"/>
        <end position="232"/>
    </location>
</feature>
<comment type="catalytic activity">
    <reaction evidence="6">
        <text>pyridoxamine 5'-phosphate + O2 + H2O = pyridoxal 5'-phosphate + H2O2 + NH4(+)</text>
        <dbReference type="Rhea" id="RHEA:15817"/>
        <dbReference type="ChEBI" id="CHEBI:15377"/>
        <dbReference type="ChEBI" id="CHEBI:15379"/>
        <dbReference type="ChEBI" id="CHEBI:16240"/>
        <dbReference type="ChEBI" id="CHEBI:28938"/>
        <dbReference type="ChEBI" id="CHEBI:58451"/>
        <dbReference type="ChEBI" id="CHEBI:597326"/>
        <dbReference type="EC" id="1.4.3.5"/>
    </reaction>
</comment>
<evidence type="ECO:0000256" key="1">
    <source>
        <dbReference type="ARBA" id="ARBA00007301"/>
    </source>
</evidence>
<dbReference type="Pfam" id="PF01243">
    <property type="entry name" value="PNPOx_N"/>
    <property type="match status" value="1"/>
</dbReference>
<evidence type="ECO:0000256" key="5">
    <source>
        <dbReference type="ARBA" id="ARBA00023096"/>
    </source>
</evidence>
<feature type="binding site" evidence="6 7">
    <location>
        <position position="203"/>
    </location>
    <ligand>
        <name>FMN</name>
        <dbReference type="ChEBI" id="CHEBI:58210"/>
    </ligand>
</feature>
<comment type="caution">
    <text evidence="6">Lacks conserved residue(s) required for the propagation of feature annotation.</text>
</comment>
<dbReference type="InterPro" id="IPR011576">
    <property type="entry name" value="Pyridox_Oxase_N"/>
</dbReference>
<evidence type="ECO:0000313" key="10">
    <source>
        <dbReference type="EMBL" id="CUH48566.1"/>
    </source>
</evidence>
<feature type="binding site" evidence="6">
    <location>
        <position position="142"/>
    </location>
    <ligand>
        <name>substrate</name>
    </ligand>
</feature>
<comment type="similarity">
    <text evidence="1 6">Belongs to the pyridoxamine 5'-phosphate oxidase family.</text>
</comment>
<name>A0A0P1EEW3_9RHOB</name>
<evidence type="ECO:0000256" key="3">
    <source>
        <dbReference type="ARBA" id="ARBA00022643"/>
    </source>
</evidence>
<feature type="binding site" evidence="6">
    <location>
        <begin position="209"/>
        <end position="211"/>
    </location>
    <ligand>
        <name>substrate</name>
    </ligand>
</feature>
<sequence>MPLGALHQGRALLPVAGSRPSVGFISFQGMGMSERSGIFAGTDPFEIAGRWLAEAKENEPNDPDAIALATVDSDGMPNVRMVLLKEIEPAAFVFYTNYESAKAAELDGAGKAAFVMHWKSLRRQIRVRGTVTRESGPQADEYYASRSLKSRLGAWASKQSQPLSSRSVLMAEVAKVTAKLGPNPPRPPFWGGYRLVPTEIEFWADGAFRLHDRFRWQRDQVGSDWQIQRLNP</sequence>
<dbReference type="EC" id="1.4.3.5" evidence="6"/>
<comment type="subunit">
    <text evidence="6">Homodimer.</text>
</comment>
<evidence type="ECO:0000259" key="8">
    <source>
        <dbReference type="Pfam" id="PF01243"/>
    </source>
</evidence>
<dbReference type="PIRSF" id="PIRSF000190">
    <property type="entry name" value="Pyd_amn-ph_oxd"/>
    <property type="match status" value="1"/>
</dbReference>
<dbReference type="STRING" id="81569.RUM4293_00532"/>
<dbReference type="HAMAP" id="MF_01629">
    <property type="entry name" value="PdxH"/>
    <property type="match status" value="1"/>
</dbReference>
<comment type="catalytic activity">
    <reaction evidence="6">
        <text>pyridoxine 5'-phosphate + O2 = pyridoxal 5'-phosphate + H2O2</text>
        <dbReference type="Rhea" id="RHEA:15149"/>
        <dbReference type="ChEBI" id="CHEBI:15379"/>
        <dbReference type="ChEBI" id="CHEBI:16240"/>
        <dbReference type="ChEBI" id="CHEBI:58589"/>
        <dbReference type="ChEBI" id="CHEBI:597326"/>
        <dbReference type="EC" id="1.4.3.5"/>
    </reaction>
</comment>
<feature type="binding site" evidence="6 7">
    <location>
        <position position="213"/>
    </location>
    <ligand>
        <name>FMN</name>
        <dbReference type="ChEBI" id="CHEBI:58210"/>
    </ligand>
</feature>
<evidence type="ECO:0000256" key="6">
    <source>
        <dbReference type="HAMAP-Rule" id="MF_01629"/>
    </source>
</evidence>
<dbReference type="Gene3D" id="2.30.110.10">
    <property type="entry name" value="Electron Transport, Fmn-binding Protein, Chain A"/>
    <property type="match status" value="1"/>
</dbReference>
<proteinExistence type="inferred from homology"/>
<dbReference type="UniPathway" id="UPA01068">
    <property type="reaction ID" value="UER00304"/>
</dbReference>
<dbReference type="NCBIfam" id="TIGR00558">
    <property type="entry name" value="pdxH"/>
    <property type="match status" value="1"/>
</dbReference>
<keyword evidence="4 6" id="KW-0560">Oxidoreductase</keyword>
<keyword evidence="5 6" id="KW-0664">Pyridoxine biosynthesis</keyword>
<dbReference type="InterPro" id="IPR000659">
    <property type="entry name" value="Pyridox_Oxase"/>
</dbReference>
<evidence type="ECO:0000259" key="9">
    <source>
        <dbReference type="Pfam" id="PF10590"/>
    </source>
</evidence>
<evidence type="ECO:0000256" key="2">
    <source>
        <dbReference type="ARBA" id="ARBA00022630"/>
    </source>
</evidence>
<dbReference type="GO" id="GO:0010181">
    <property type="term" value="F:FMN binding"/>
    <property type="evidence" value="ECO:0007669"/>
    <property type="project" value="UniProtKB-UniRule"/>
</dbReference>
<dbReference type="Pfam" id="PF10590">
    <property type="entry name" value="PNP_phzG_C"/>
    <property type="match status" value="1"/>
</dbReference>
<evidence type="ECO:0000313" key="11">
    <source>
        <dbReference type="Proteomes" id="UP000050783"/>
    </source>
</evidence>
<dbReference type="PANTHER" id="PTHR10851:SF0">
    <property type="entry name" value="PYRIDOXINE-5'-PHOSPHATE OXIDASE"/>
    <property type="match status" value="1"/>
</dbReference>
<dbReference type="InterPro" id="IPR019576">
    <property type="entry name" value="Pyridoxamine_oxidase_dimer_C"/>
</dbReference>
<evidence type="ECO:0000256" key="7">
    <source>
        <dbReference type="PIRSR" id="PIRSR000190-2"/>
    </source>
</evidence>
<gene>
    <name evidence="6 10" type="primary">pdxH</name>
    <name evidence="10" type="ORF">RUA4292_02749</name>
</gene>
<comment type="cofactor">
    <cofactor evidence="6 7">
        <name>FMN</name>
        <dbReference type="ChEBI" id="CHEBI:58210"/>
    </cofactor>
    <text evidence="6 7">Binds 1 FMN per subunit.</text>
</comment>
<reference evidence="10 11" key="1">
    <citation type="submission" date="2015-09" db="EMBL/GenBank/DDBJ databases">
        <authorList>
            <consortium name="Swine Surveillance"/>
        </authorList>
    </citation>
    <scope>NUCLEOTIDE SEQUENCE [LARGE SCALE GENOMIC DNA]</scope>
    <source>
        <strain evidence="10 11">CECT 4292</strain>
    </source>
</reference>
<feature type="binding site" evidence="6 7">
    <location>
        <begin position="95"/>
        <end position="96"/>
    </location>
    <ligand>
        <name>FMN</name>
        <dbReference type="ChEBI" id="CHEBI:58210"/>
    </ligand>
</feature>
<dbReference type="EMBL" id="CYPU01000039">
    <property type="protein sequence ID" value="CUH48566.1"/>
    <property type="molecule type" value="Genomic_DNA"/>
</dbReference>
<keyword evidence="3 6" id="KW-0288">FMN</keyword>
<feature type="domain" description="Pyridoxamine 5'-phosphate oxidase N-terminal" evidence="8">
    <location>
        <begin position="59"/>
        <end position="177"/>
    </location>
</feature>
<accession>A0A0P1EEW3</accession>
<feature type="binding site" evidence="6 7">
    <location>
        <position position="124"/>
    </location>
    <ligand>
        <name>FMN</name>
        <dbReference type="ChEBI" id="CHEBI:58210"/>
    </ligand>
</feature>
<dbReference type="GO" id="GO:0008615">
    <property type="term" value="P:pyridoxine biosynthetic process"/>
    <property type="evidence" value="ECO:0007669"/>
    <property type="project" value="UniProtKB-UniRule"/>
</dbReference>
<keyword evidence="2 6" id="KW-0285">Flavoprotein</keyword>
<dbReference type="PROSITE" id="PS01064">
    <property type="entry name" value="PYRIDOX_OXIDASE"/>
    <property type="match status" value="1"/>
</dbReference>
<dbReference type="AlphaFoldDB" id="A0A0P1EEW3"/>
<dbReference type="SUPFAM" id="SSF50475">
    <property type="entry name" value="FMN-binding split barrel"/>
    <property type="match status" value="1"/>
</dbReference>
<feature type="binding site" evidence="6">
    <location>
        <position position="150"/>
    </location>
    <ligand>
        <name>substrate</name>
    </ligand>
</feature>
<feature type="binding site" evidence="6 7">
    <location>
        <position position="102"/>
    </location>
    <ligand>
        <name>FMN</name>
        <dbReference type="ChEBI" id="CHEBI:58210"/>
    </ligand>
</feature>
<protein>
    <recommendedName>
        <fullName evidence="6">Pyridoxine/pyridoxamine 5'-phosphate oxidase</fullName>
        <ecNumber evidence="6">1.4.3.5</ecNumber>
    </recommendedName>
    <alternativeName>
        <fullName evidence="6">PNP/PMP oxidase</fullName>
        <shortName evidence="6">PNPOx</shortName>
    </alternativeName>
    <alternativeName>
        <fullName evidence="6">Pyridoxal 5'-phosphate synthase</fullName>
    </alternativeName>
</protein>
<dbReference type="Proteomes" id="UP000050783">
    <property type="component" value="Unassembled WGS sequence"/>
</dbReference>
<comment type="pathway">
    <text evidence="6">Cofactor metabolism; pyridoxal 5'-phosphate salvage; pyridoxal 5'-phosphate from pyridoxine 5'-phosphate: step 1/1.</text>
</comment>
<dbReference type="InterPro" id="IPR019740">
    <property type="entry name" value="Pyridox_Oxase_CS"/>
</dbReference>
<feature type="binding site" evidence="6 7">
    <location>
        <begin position="80"/>
        <end position="85"/>
    </location>
    <ligand>
        <name>FMN</name>
        <dbReference type="ChEBI" id="CHEBI:58210"/>
    </ligand>
</feature>
<organism evidence="10 11">
    <name type="scientific">Ruegeria atlantica</name>
    <dbReference type="NCBI Taxonomy" id="81569"/>
    <lineage>
        <taxon>Bacteria</taxon>
        <taxon>Pseudomonadati</taxon>
        <taxon>Pseudomonadota</taxon>
        <taxon>Alphaproteobacteria</taxon>
        <taxon>Rhodobacterales</taxon>
        <taxon>Roseobacteraceae</taxon>
        <taxon>Ruegeria</taxon>
    </lineage>
</organism>
<dbReference type="GO" id="GO:0004733">
    <property type="term" value="F:pyridoxamine phosphate oxidase activity"/>
    <property type="evidence" value="ECO:0007669"/>
    <property type="project" value="UniProtKB-UniRule"/>
</dbReference>
<evidence type="ECO:0000256" key="4">
    <source>
        <dbReference type="ARBA" id="ARBA00023002"/>
    </source>
</evidence>
<feature type="binding site" evidence="6 7">
    <location>
        <begin position="159"/>
        <end position="160"/>
    </location>
    <ligand>
        <name>FMN</name>
        <dbReference type="ChEBI" id="CHEBI:58210"/>
    </ligand>
</feature>
<dbReference type="InterPro" id="IPR012349">
    <property type="entry name" value="Split_barrel_FMN-bd"/>
</dbReference>
<dbReference type="PANTHER" id="PTHR10851">
    <property type="entry name" value="PYRIDOXINE-5-PHOSPHATE OXIDASE"/>
    <property type="match status" value="1"/>
</dbReference>
<comment type="function">
    <text evidence="6">Catalyzes the oxidation of either pyridoxine 5'-phosphate (PNP) or pyridoxamine 5'-phosphate (PMP) into pyridoxal 5'-phosphate (PLP).</text>
</comment>
<comment type="pathway">
    <text evidence="6">Cofactor metabolism; pyridoxal 5'-phosphate salvage; pyridoxal 5'-phosphate from pyridoxamine 5'-phosphate: step 1/1.</text>
</comment>
<feature type="binding site" evidence="6">
    <location>
        <position position="146"/>
    </location>
    <ligand>
        <name>substrate</name>
    </ligand>
</feature>
<dbReference type="NCBIfam" id="NF004231">
    <property type="entry name" value="PRK05679.1"/>
    <property type="match status" value="1"/>
</dbReference>
<feature type="binding site" evidence="6">
    <location>
        <position position="85"/>
    </location>
    <ligand>
        <name>substrate</name>
    </ligand>
</feature>